<evidence type="ECO:0000259" key="2">
    <source>
        <dbReference type="Pfam" id="PF14111"/>
    </source>
</evidence>
<dbReference type="Pfam" id="PF14111">
    <property type="entry name" value="DUF4283"/>
    <property type="match status" value="1"/>
</dbReference>
<accession>A0A5C7GXL5</accession>
<keyword evidence="4" id="KW-1185">Reference proteome</keyword>
<feature type="region of interest" description="Disordered" evidence="1">
    <location>
        <begin position="389"/>
        <end position="412"/>
    </location>
</feature>
<dbReference type="Proteomes" id="UP000323000">
    <property type="component" value="Chromosome 12"/>
</dbReference>
<feature type="compositionally biased region" description="Basic and acidic residues" evidence="1">
    <location>
        <begin position="230"/>
        <end position="240"/>
    </location>
</feature>
<dbReference type="EMBL" id="VAHF01000012">
    <property type="protein sequence ID" value="TXG49470.1"/>
    <property type="molecule type" value="Genomic_DNA"/>
</dbReference>
<feature type="region of interest" description="Disordered" evidence="1">
    <location>
        <begin position="230"/>
        <end position="290"/>
    </location>
</feature>
<dbReference type="InterPro" id="IPR040256">
    <property type="entry name" value="At4g02000-like"/>
</dbReference>
<protein>
    <recommendedName>
        <fullName evidence="2">DUF4283 domain-containing protein</fullName>
    </recommendedName>
</protein>
<dbReference type="InterPro" id="IPR025558">
    <property type="entry name" value="DUF4283"/>
</dbReference>
<evidence type="ECO:0000313" key="3">
    <source>
        <dbReference type="EMBL" id="TXG49470.1"/>
    </source>
</evidence>
<evidence type="ECO:0000313" key="4">
    <source>
        <dbReference type="Proteomes" id="UP000323000"/>
    </source>
</evidence>
<dbReference type="PANTHER" id="PTHR31286">
    <property type="entry name" value="GLYCINE-RICH CELL WALL STRUCTURAL PROTEIN 1.8-LIKE"/>
    <property type="match status" value="1"/>
</dbReference>
<comment type="caution">
    <text evidence="3">The sequence shown here is derived from an EMBL/GenBank/DDBJ whole genome shotgun (WGS) entry which is preliminary data.</text>
</comment>
<name>A0A5C7GXL5_9ROSI</name>
<evidence type="ECO:0000256" key="1">
    <source>
        <dbReference type="SAM" id="MobiDB-lite"/>
    </source>
</evidence>
<dbReference type="PANTHER" id="PTHR31286:SF167">
    <property type="entry name" value="OS09G0268800 PROTEIN"/>
    <property type="match status" value="1"/>
</dbReference>
<feature type="domain" description="DUF4283" evidence="2">
    <location>
        <begin position="34"/>
        <end position="109"/>
    </location>
</feature>
<sequence>MGTEELAKRCAFLSISGGVPTLKIGGDSHRQSTKEVSHCLVGKVLSRKRVNREAFISVISKIWNTKGELEIEVIGDNVFLFRFGRLDDKLMVWSRGPWHFNNCLIILEKKSGPGEILKMQFRRAEFWVQIFNIPLVCMNMKIARMIAEMIGEVVEIPLEDRECWGKFLRVKVAIDVSQPLMRGLMLNLEEFDTVIAAPIKYERLPKLCYGCEFGSWLRVVPPVRVRDSKQKEYGETKVPDFDSFEEDMEDEGNKDSSGKGPTDINSRQLEEADNSASVTEAKNVSGEGNGEHMRKVAQESLASGAVLGDEMEGMETDLGNVIKNDNTRRLRDEVMELIPTVDKGKELGSSPKKPSSRKWKRLAREVTNPKSLVGLSSSIRKILLAKQITKKGGRSRENSPAGKSPASKDRSQFARQNLEELELIAMLTWGLWFNRNLLWHNKQGKNSDELYCWAMEVLAEFQEPPHHIKGEALTFTATKTGRPELPRHDKGEATASPATEMERVFKPRRA</sequence>
<feature type="compositionally biased region" description="Basic and acidic residues" evidence="1">
    <location>
        <begin position="481"/>
        <end position="492"/>
    </location>
</feature>
<feature type="compositionally biased region" description="Basic and acidic residues" evidence="1">
    <location>
        <begin position="500"/>
        <end position="510"/>
    </location>
</feature>
<feature type="region of interest" description="Disordered" evidence="1">
    <location>
        <begin position="478"/>
        <end position="510"/>
    </location>
</feature>
<gene>
    <name evidence="3" type="ORF">EZV62_025345</name>
</gene>
<organism evidence="3 4">
    <name type="scientific">Acer yangbiense</name>
    <dbReference type="NCBI Taxonomy" id="1000413"/>
    <lineage>
        <taxon>Eukaryota</taxon>
        <taxon>Viridiplantae</taxon>
        <taxon>Streptophyta</taxon>
        <taxon>Embryophyta</taxon>
        <taxon>Tracheophyta</taxon>
        <taxon>Spermatophyta</taxon>
        <taxon>Magnoliopsida</taxon>
        <taxon>eudicotyledons</taxon>
        <taxon>Gunneridae</taxon>
        <taxon>Pentapetalae</taxon>
        <taxon>rosids</taxon>
        <taxon>malvids</taxon>
        <taxon>Sapindales</taxon>
        <taxon>Sapindaceae</taxon>
        <taxon>Hippocastanoideae</taxon>
        <taxon>Acereae</taxon>
        <taxon>Acer</taxon>
    </lineage>
</organism>
<dbReference type="AlphaFoldDB" id="A0A5C7GXL5"/>
<proteinExistence type="predicted"/>
<dbReference type="OrthoDB" id="1302923at2759"/>
<reference evidence="4" key="1">
    <citation type="journal article" date="2019" name="Gigascience">
        <title>De novo genome assembly of the endangered Acer yangbiense, a plant species with extremely small populations endemic to Yunnan Province, China.</title>
        <authorList>
            <person name="Yang J."/>
            <person name="Wariss H.M."/>
            <person name="Tao L."/>
            <person name="Zhang R."/>
            <person name="Yun Q."/>
            <person name="Hollingsworth P."/>
            <person name="Dao Z."/>
            <person name="Luo G."/>
            <person name="Guo H."/>
            <person name="Ma Y."/>
            <person name="Sun W."/>
        </authorList>
    </citation>
    <scope>NUCLEOTIDE SEQUENCE [LARGE SCALE GENOMIC DNA]</scope>
    <source>
        <strain evidence="4">cv. Malutang</strain>
    </source>
</reference>